<feature type="transmembrane region" description="Helical" evidence="1">
    <location>
        <begin position="6"/>
        <end position="22"/>
    </location>
</feature>
<reference evidence="2 3" key="1">
    <citation type="submission" date="2019-07" db="EMBL/GenBank/DDBJ databases">
        <title>Whole genome shotgun sequence of Sporosarcina luteola NBRC 105378.</title>
        <authorList>
            <person name="Hosoyama A."/>
            <person name="Uohara A."/>
            <person name="Ohji S."/>
            <person name="Ichikawa N."/>
        </authorList>
    </citation>
    <scope>NUCLEOTIDE SEQUENCE [LARGE SCALE GENOMIC DNA]</scope>
    <source>
        <strain evidence="2 3">NBRC 105378</strain>
    </source>
</reference>
<keyword evidence="1" id="KW-0812">Transmembrane</keyword>
<dbReference type="EMBL" id="BJYL01000006">
    <property type="protein sequence ID" value="GEN82218.1"/>
    <property type="molecule type" value="Genomic_DNA"/>
</dbReference>
<dbReference type="OrthoDB" id="2453019at2"/>
<dbReference type="RefSeq" id="WP_147055058.1">
    <property type="nucleotide sequence ID" value="NZ_BJYL01000006.1"/>
</dbReference>
<dbReference type="Proteomes" id="UP000321901">
    <property type="component" value="Unassembled WGS sequence"/>
</dbReference>
<keyword evidence="1" id="KW-0472">Membrane</keyword>
<gene>
    <name evidence="2" type="ORF">SLU01_05300</name>
</gene>
<name>A0A511Z441_9BACL</name>
<keyword evidence="3" id="KW-1185">Reference proteome</keyword>
<feature type="transmembrane region" description="Helical" evidence="1">
    <location>
        <begin position="43"/>
        <end position="61"/>
    </location>
</feature>
<evidence type="ECO:0000313" key="3">
    <source>
        <dbReference type="Proteomes" id="UP000321901"/>
    </source>
</evidence>
<accession>A0A511Z441</accession>
<dbReference type="Pfam" id="PF14007">
    <property type="entry name" value="YtpI"/>
    <property type="match status" value="1"/>
</dbReference>
<dbReference type="InterPro" id="IPR025618">
    <property type="entry name" value="YtpI"/>
</dbReference>
<sequence length="106" mass="12504">MKTINFFLVFFIVASGVFYFYFKTRQFRTRHVFPIRKKMFASKAGTFLGGLLFFFGINQLLLFDGIATYLVSGLFIIFGAYIMIFNFRASKHYQQFVDEETQLNEN</sequence>
<feature type="transmembrane region" description="Helical" evidence="1">
    <location>
        <begin position="67"/>
        <end position="87"/>
    </location>
</feature>
<proteinExistence type="predicted"/>
<dbReference type="AlphaFoldDB" id="A0A511Z441"/>
<protein>
    <submittedName>
        <fullName evidence="2">Membrane protein</fullName>
    </submittedName>
</protein>
<keyword evidence="1" id="KW-1133">Transmembrane helix</keyword>
<organism evidence="2 3">
    <name type="scientific">Sporosarcina luteola</name>
    <dbReference type="NCBI Taxonomy" id="582850"/>
    <lineage>
        <taxon>Bacteria</taxon>
        <taxon>Bacillati</taxon>
        <taxon>Bacillota</taxon>
        <taxon>Bacilli</taxon>
        <taxon>Bacillales</taxon>
        <taxon>Caryophanaceae</taxon>
        <taxon>Sporosarcina</taxon>
    </lineage>
</organism>
<evidence type="ECO:0000256" key="1">
    <source>
        <dbReference type="SAM" id="Phobius"/>
    </source>
</evidence>
<comment type="caution">
    <text evidence="2">The sequence shown here is derived from an EMBL/GenBank/DDBJ whole genome shotgun (WGS) entry which is preliminary data.</text>
</comment>
<evidence type="ECO:0000313" key="2">
    <source>
        <dbReference type="EMBL" id="GEN82218.1"/>
    </source>
</evidence>